<evidence type="ECO:0000256" key="1">
    <source>
        <dbReference type="SAM" id="MobiDB-lite"/>
    </source>
</evidence>
<dbReference type="Pfam" id="PF13621">
    <property type="entry name" value="Cupin_8"/>
    <property type="match status" value="1"/>
</dbReference>
<dbReference type="Proteomes" id="UP001217582">
    <property type="component" value="Chromosome 8"/>
</dbReference>
<dbReference type="InterPro" id="IPR003347">
    <property type="entry name" value="JmjC_dom"/>
</dbReference>
<dbReference type="Gene3D" id="2.60.120.10">
    <property type="entry name" value="Jelly Rolls"/>
    <property type="match status" value="2"/>
</dbReference>
<dbReference type="PANTHER" id="PTHR12461">
    <property type="entry name" value="HYPOXIA-INDUCIBLE FACTOR 1 ALPHA INHIBITOR-RELATED"/>
    <property type="match status" value="1"/>
</dbReference>
<evidence type="ECO:0000313" key="3">
    <source>
        <dbReference type="EMBL" id="WFD17644.1"/>
    </source>
</evidence>
<proteinExistence type="predicted"/>
<feature type="region of interest" description="Disordered" evidence="1">
    <location>
        <begin position="282"/>
        <end position="333"/>
    </location>
</feature>
<dbReference type="InterPro" id="IPR014710">
    <property type="entry name" value="RmlC-like_jellyroll"/>
</dbReference>
<dbReference type="InterPro" id="IPR041667">
    <property type="entry name" value="Cupin_8"/>
</dbReference>
<feature type="compositionally biased region" description="Acidic residues" evidence="1">
    <location>
        <begin position="284"/>
        <end position="329"/>
    </location>
</feature>
<gene>
    <name evidence="3" type="ORF">MARU1_003703</name>
</gene>
<dbReference type="PROSITE" id="PS51184">
    <property type="entry name" value="JMJC"/>
    <property type="match status" value="1"/>
</dbReference>
<feature type="compositionally biased region" description="Basic residues" evidence="1">
    <location>
        <begin position="246"/>
        <end position="259"/>
    </location>
</feature>
<evidence type="ECO:0000259" key="2">
    <source>
        <dbReference type="PROSITE" id="PS51184"/>
    </source>
</evidence>
<keyword evidence="4" id="KW-1185">Reference proteome</keyword>
<feature type="region of interest" description="Disordered" evidence="1">
    <location>
        <begin position="246"/>
        <end position="269"/>
    </location>
</feature>
<evidence type="ECO:0000313" key="4">
    <source>
        <dbReference type="Proteomes" id="UP001217582"/>
    </source>
</evidence>
<protein>
    <recommendedName>
        <fullName evidence="2">JmjC domain-containing protein</fullName>
    </recommendedName>
</protein>
<accession>A0AAJ5Z811</accession>
<sequence length="439" mass="50765">MSSSPSYAGWEPSEHDANVPRESASISAQDMWEKYIQKRRPAAFDGLLDDDTWHGERFADLDYLRQQAGQAQVKVEPINSTKQTFGTAEKREAMTFVQFLDIVQDKRRGGKYYLTTQYEQEEEQGEDDDWPVLDPILPSPVHLLQKDFPLHPRILGNLVLQQCNLWVGGTQEPKSSGLHHDFHDNLYLLLSGYKRFVLFPPTAYPYLRLRGHVEHLHKNGLLVYEPDNRIRADGLDEIDAAHWRVASRSHQNRKKRRNHTQQDVHGSYEEAKQALQEIRAKYDPEEDEDDDEEEGDDVEEGEVPQDPESDDDAWEQDEDEYEQLFESDEPPSFSYIAPSVLHEHFRIPSPIPAPKDVDKTMIPLQGCPKPLVVDLKPGQMLYVPASWFHEVTSYGSHGSPHIAFNYWMHPPDGQEAKEPYVDTEVWNTIRNRVILHNHK</sequence>
<dbReference type="PANTHER" id="PTHR12461:SF100">
    <property type="entry name" value="JMJC DOMAIN-CONTAINING PROTEIN 4"/>
    <property type="match status" value="1"/>
</dbReference>
<organism evidence="3 4">
    <name type="scientific">Malassezia arunalokei</name>
    <dbReference type="NCBI Taxonomy" id="1514897"/>
    <lineage>
        <taxon>Eukaryota</taxon>
        <taxon>Fungi</taxon>
        <taxon>Dikarya</taxon>
        <taxon>Basidiomycota</taxon>
        <taxon>Ustilaginomycotina</taxon>
        <taxon>Malasseziomycetes</taxon>
        <taxon>Malasseziales</taxon>
        <taxon>Malasseziaceae</taxon>
        <taxon>Malassezia</taxon>
    </lineage>
</organism>
<feature type="region of interest" description="Disordered" evidence="1">
    <location>
        <begin position="1"/>
        <end position="24"/>
    </location>
</feature>
<feature type="compositionally biased region" description="Basic and acidic residues" evidence="1">
    <location>
        <begin position="260"/>
        <end position="269"/>
    </location>
</feature>
<feature type="domain" description="JmjC" evidence="2">
    <location>
        <begin position="140"/>
        <end position="425"/>
    </location>
</feature>
<name>A0AAJ5Z811_9BASI</name>
<dbReference type="SUPFAM" id="SSF51197">
    <property type="entry name" value="Clavaminate synthase-like"/>
    <property type="match status" value="1"/>
</dbReference>
<dbReference type="EMBL" id="CP119923">
    <property type="protein sequence ID" value="WFD17644.1"/>
    <property type="molecule type" value="Genomic_DNA"/>
</dbReference>
<dbReference type="AlphaFoldDB" id="A0AAJ5Z811"/>
<reference evidence="3 4" key="1">
    <citation type="submission" date="2023-03" db="EMBL/GenBank/DDBJ databases">
        <title>Mating type loci evolution in Malassezia.</title>
        <authorList>
            <person name="Coelho M.A."/>
        </authorList>
    </citation>
    <scope>NUCLEOTIDE SEQUENCE [LARGE SCALE GENOMIC DNA]</scope>
    <source>
        <strain evidence="3 4">CBS 13387</strain>
    </source>
</reference>